<gene>
    <name evidence="4" type="ORF">HDID_LOCUS10000</name>
    <name evidence="5" type="ORF">WMSIL1_LOCUS5442</name>
</gene>
<dbReference type="GO" id="GO:0003723">
    <property type="term" value="F:RNA binding"/>
    <property type="evidence" value="ECO:0007669"/>
    <property type="project" value="TreeGrafter"/>
</dbReference>
<organism evidence="8">
    <name type="scientific">Hymenolepis diminuta</name>
    <name type="common">Rat tapeworm</name>
    <dbReference type="NCBI Taxonomy" id="6216"/>
    <lineage>
        <taxon>Eukaryota</taxon>
        <taxon>Metazoa</taxon>
        <taxon>Spiralia</taxon>
        <taxon>Lophotrochozoa</taxon>
        <taxon>Platyhelminthes</taxon>
        <taxon>Cestoda</taxon>
        <taxon>Eucestoda</taxon>
        <taxon>Cyclophyllidea</taxon>
        <taxon>Hymenolepididae</taxon>
        <taxon>Hymenolepis</taxon>
    </lineage>
</organism>
<keyword evidence="2" id="KW-0053">Apoptosis</keyword>
<dbReference type="Pfam" id="PF05918">
    <property type="entry name" value="API5"/>
    <property type="match status" value="1"/>
</dbReference>
<dbReference type="Gene3D" id="1.25.10.10">
    <property type="entry name" value="Leucine-rich Repeat Variant"/>
    <property type="match status" value="1"/>
</dbReference>
<evidence type="ECO:0000313" key="6">
    <source>
        <dbReference type="Proteomes" id="UP000274504"/>
    </source>
</evidence>
<dbReference type="Proteomes" id="UP000274504">
    <property type="component" value="Unassembled WGS sequence"/>
</dbReference>
<evidence type="ECO:0000256" key="1">
    <source>
        <dbReference type="ARBA" id="ARBA00009515"/>
    </source>
</evidence>
<dbReference type="EMBL" id="CABIJS010000177">
    <property type="protein sequence ID" value="VUZ45434.1"/>
    <property type="molecule type" value="Genomic_DNA"/>
</dbReference>
<name>A0A158QG60_HYMDI</name>
<dbReference type="InterPro" id="IPR008383">
    <property type="entry name" value="API5"/>
</dbReference>
<dbReference type="GO" id="GO:0005634">
    <property type="term" value="C:nucleus"/>
    <property type="evidence" value="ECO:0007669"/>
    <property type="project" value="TreeGrafter"/>
</dbReference>
<evidence type="ECO:0000313" key="5">
    <source>
        <dbReference type="EMBL" id="VUZ45434.1"/>
    </source>
</evidence>
<dbReference type="OrthoDB" id="19224at2759"/>
<dbReference type="PANTHER" id="PTHR12758">
    <property type="entry name" value="APOPTOSIS INHIBITOR 5-RELATED"/>
    <property type="match status" value="1"/>
</dbReference>
<dbReference type="STRING" id="6216.A0A158QG60"/>
<sequence>MFEVTIESLYECFDVISNASSSDVDKLKAYQQILQGSKCGPNEKKLASQFIGRFFKLFQSEQENSFNCLLDLCDDEDPKTRIQAVRDFQQICKAEPAFIPRVSDVLAQLIVTEDATESNGINAALKSLLTMNPSSTLAGVFNQILSSKSKVQRQNLIKFLLDNLKDIPEEKMSAELDEFIAEHLNELLNETSSTEFVIIVALMSSLKSMSTLLGRQKLVNMITNVIMEKMPVFDPQSAQSVELIQQAGKQVVRLLSKNVSAAQLLKYMLESVVPSVLSVDNPFRQRGILLILTNLSSHPGDAFTSVPKDSQIQLLQPLYASLLASLPEPSTFTNEGDARPKISLPAFTIECIFYTLLNLLKFCPTFLCASVQNESDTASQEGVARLQALRHKAQYTARLIQSYKAAIVTDLQAAFQAEGGCSIKTVDEARRALANIEKMVRCIFRSKIEPDCLHDVLLSWIEPGPPKPQPTSSPTATTVGAKRPASKQQHQIASLTRNKQSRFQFHRGNKGK</sequence>
<reference evidence="5 7" key="3">
    <citation type="submission" date="2019-07" db="EMBL/GenBank/DDBJ databases">
        <authorList>
            <person name="Jastrzebski P J."/>
            <person name="Paukszto L."/>
            <person name="Jastrzebski P J."/>
        </authorList>
    </citation>
    <scope>NUCLEOTIDE SEQUENCE [LARGE SCALE GENOMIC DNA]</scope>
    <source>
        <strain evidence="5 7">WMS-il1</strain>
    </source>
</reference>
<protein>
    <submittedName>
        <fullName evidence="8">Apoptosis inhibitor 5</fullName>
    </submittedName>
</protein>
<feature type="region of interest" description="Disordered" evidence="3">
    <location>
        <begin position="463"/>
        <end position="512"/>
    </location>
</feature>
<dbReference type="PANTHER" id="PTHR12758:SF19">
    <property type="entry name" value="APOPTOSIS INHIBITOR 5"/>
    <property type="match status" value="1"/>
</dbReference>
<feature type="compositionally biased region" description="Polar residues" evidence="3">
    <location>
        <begin position="486"/>
        <end position="503"/>
    </location>
</feature>
<evidence type="ECO:0000256" key="2">
    <source>
        <dbReference type="ARBA" id="ARBA00022703"/>
    </source>
</evidence>
<evidence type="ECO:0000256" key="3">
    <source>
        <dbReference type="SAM" id="MobiDB-lite"/>
    </source>
</evidence>
<comment type="similarity">
    <text evidence="1">Belongs to the API5 family.</text>
</comment>
<dbReference type="EMBL" id="UYSG01011477">
    <property type="protein sequence ID" value="VDL62489.1"/>
    <property type="molecule type" value="Genomic_DNA"/>
</dbReference>
<dbReference type="GO" id="GO:0043066">
    <property type="term" value="P:negative regulation of apoptotic process"/>
    <property type="evidence" value="ECO:0007669"/>
    <property type="project" value="TreeGrafter"/>
</dbReference>
<reference evidence="4 6" key="2">
    <citation type="submission" date="2018-11" db="EMBL/GenBank/DDBJ databases">
        <authorList>
            <consortium name="Pathogen Informatics"/>
        </authorList>
    </citation>
    <scope>NUCLEOTIDE SEQUENCE [LARGE SCALE GENOMIC DNA]</scope>
</reference>
<dbReference type="InterPro" id="IPR016024">
    <property type="entry name" value="ARM-type_fold"/>
</dbReference>
<dbReference type="InterPro" id="IPR011989">
    <property type="entry name" value="ARM-like"/>
</dbReference>
<dbReference type="GO" id="GO:0006915">
    <property type="term" value="P:apoptotic process"/>
    <property type="evidence" value="ECO:0007669"/>
    <property type="project" value="UniProtKB-KW"/>
</dbReference>
<evidence type="ECO:0000313" key="4">
    <source>
        <dbReference type="EMBL" id="VDL62489.1"/>
    </source>
</evidence>
<keyword evidence="7" id="KW-1185">Reference proteome</keyword>
<dbReference type="Proteomes" id="UP000321570">
    <property type="component" value="Unassembled WGS sequence"/>
</dbReference>
<dbReference type="AlphaFoldDB" id="A0A158QG60"/>
<dbReference type="SUPFAM" id="SSF48371">
    <property type="entry name" value="ARM repeat"/>
    <property type="match status" value="1"/>
</dbReference>
<evidence type="ECO:0000313" key="7">
    <source>
        <dbReference type="Proteomes" id="UP000321570"/>
    </source>
</evidence>
<dbReference type="WBParaSite" id="HDID_0001000201-mRNA-1">
    <property type="protein sequence ID" value="HDID_0001000201-mRNA-1"/>
    <property type="gene ID" value="HDID_0001000201"/>
</dbReference>
<evidence type="ECO:0000313" key="8">
    <source>
        <dbReference type="WBParaSite" id="HDID_0001000201-mRNA-1"/>
    </source>
</evidence>
<proteinExistence type="inferred from homology"/>
<accession>A0A158QG60</accession>
<reference evidence="8" key="1">
    <citation type="submission" date="2016-04" db="UniProtKB">
        <authorList>
            <consortium name="WormBaseParasite"/>
        </authorList>
    </citation>
    <scope>IDENTIFICATION</scope>
</reference>